<dbReference type="InterPro" id="IPR016032">
    <property type="entry name" value="Sig_transdc_resp-reg_C-effctor"/>
</dbReference>
<dbReference type="PRINTS" id="PR00038">
    <property type="entry name" value="HTHLUXR"/>
</dbReference>
<dbReference type="InterPro" id="IPR011006">
    <property type="entry name" value="CheY-like_superfamily"/>
</dbReference>
<dbReference type="Proteomes" id="UP000322362">
    <property type="component" value="Unassembled WGS sequence"/>
</dbReference>
<dbReference type="Gene3D" id="3.40.50.2300">
    <property type="match status" value="1"/>
</dbReference>
<dbReference type="CDD" id="cd06170">
    <property type="entry name" value="LuxR_C_like"/>
    <property type="match status" value="1"/>
</dbReference>
<feature type="modified residue" description="4-aspartylphosphate" evidence="3">
    <location>
        <position position="76"/>
    </location>
</feature>
<reference evidence="6 7" key="1">
    <citation type="submission" date="2019-08" db="EMBL/GenBank/DDBJ databases">
        <title>Phlebobacter frassis gen. nov. sp. nov., a new member of family Sphingobacteriaceae isolated from sand fly rearing media.</title>
        <authorList>
            <person name="Kakumanu M.L."/>
            <person name="Marayati B.F."/>
            <person name="Wada-Katsumata A."/>
            <person name="Wasserberg G."/>
            <person name="Schal C."/>
            <person name="Apperson C.S."/>
            <person name="Ponnusamy L."/>
        </authorList>
    </citation>
    <scope>NUCLEOTIDE SEQUENCE [LARGE SCALE GENOMIC DNA]</scope>
    <source>
        <strain evidence="6 7">SSI9</strain>
    </source>
</reference>
<protein>
    <submittedName>
        <fullName evidence="6">Response regulator transcription factor</fullName>
    </submittedName>
</protein>
<evidence type="ECO:0000313" key="6">
    <source>
        <dbReference type="EMBL" id="TYR38437.1"/>
    </source>
</evidence>
<dbReference type="EMBL" id="VTAV01000001">
    <property type="protein sequence ID" value="TYR38437.1"/>
    <property type="molecule type" value="Genomic_DNA"/>
</dbReference>
<dbReference type="Pfam" id="PF00196">
    <property type="entry name" value="GerE"/>
    <property type="match status" value="1"/>
</dbReference>
<dbReference type="SMART" id="SM00448">
    <property type="entry name" value="REC"/>
    <property type="match status" value="1"/>
</dbReference>
<comment type="caution">
    <text evidence="6">The sequence shown here is derived from an EMBL/GenBank/DDBJ whole genome shotgun (WGS) entry which is preliminary data.</text>
</comment>
<dbReference type="SUPFAM" id="SSF46894">
    <property type="entry name" value="C-terminal effector domain of the bipartite response regulators"/>
    <property type="match status" value="1"/>
</dbReference>
<dbReference type="Pfam" id="PF00072">
    <property type="entry name" value="Response_reg"/>
    <property type="match status" value="1"/>
</dbReference>
<dbReference type="PROSITE" id="PS50110">
    <property type="entry name" value="RESPONSE_REGULATORY"/>
    <property type="match status" value="1"/>
</dbReference>
<dbReference type="GO" id="GO:0003677">
    <property type="term" value="F:DNA binding"/>
    <property type="evidence" value="ECO:0007669"/>
    <property type="project" value="UniProtKB-KW"/>
</dbReference>
<dbReference type="CDD" id="cd17535">
    <property type="entry name" value="REC_NarL-like"/>
    <property type="match status" value="1"/>
</dbReference>
<feature type="domain" description="HTH luxR-type" evidence="4">
    <location>
        <begin position="158"/>
        <end position="223"/>
    </location>
</feature>
<dbReference type="PROSITE" id="PS00622">
    <property type="entry name" value="HTH_LUXR_1"/>
    <property type="match status" value="1"/>
</dbReference>
<evidence type="ECO:0000259" key="5">
    <source>
        <dbReference type="PROSITE" id="PS50110"/>
    </source>
</evidence>
<dbReference type="AlphaFoldDB" id="A0A5D4HCQ2"/>
<evidence type="ECO:0000256" key="2">
    <source>
        <dbReference type="ARBA" id="ARBA00023125"/>
    </source>
</evidence>
<dbReference type="PANTHER" id="PTHR43214">
    <property type="entry name" value="TWO-COMPONENT RESPONSE REGULATOR"/>
    <property type="match status" value="1"/>
</dbReference>
<dbReference type="InterPro" id="IPR039420">
    <property type="entry name" value="WalR-like"/>
</dbReference>
<name>A0A5D4HCQ2_9SPHI</name>
<sequence>MSILPTKEPKFMWNLNSQKKMKMINVAIVDDHKILTEGLQSLLEDSGIAKVVGVAHSASECRLSLGFWKPDVLLLDVGLPDINGLDFCKEIKEQFPEIKVLALTTHNEYAIVRQMLDNGASGYLIKNAMADEVLAGIQAVAYGEIFLCHEVDLLMKRPSEKNIWLSPRERELLRLISEGLTNTEIAEQIFLSPETIRGYRKNLLLKLGAKNTAVLVKMAIEQKLI</sequence>
<proteinExistence type="predicted"/>
<dbReference type="InterPro" id="IPR058245">
    <property type="entry name" value="NreC/VraR/RcsB-like_REC"/>
</dbReference>
<dbReference type="InterPro" id="IPR000792">
    <property type="entry name" value="Tscrpt_reg_LuxR_C"/>
</dbReference>
<feature type="domain" description="Response regulatory" evidence="5">
    <location>
        <begin position="25"/>
        <end position="141"/>
    </location>
</feature>
<keyword evidence="1 3" id="KW-0597">Phosphoprotein</keyword>
<organism evidence="6 7">
    <name type="scientific">Sphingobacterium phlebotomi</name>
    <dbReference type="NCBI Taxonomy" id="2605433"/>
    <lineage>
        <taxon>Bacteria</taxon>
        <taxon>Pseudomonadati</taxon>
        <taxon>Bacteroidota</taxon>
        <taxon>Sphingobacteriia</taxon>
        <taxon>Sphingobacteriales</taxon>
        <taxon>Sphingobacteriaceae</taxon>
        <taxon>Sphingobacterium</taxon>
    </lineage>
</organism>
<dbReference type="GO" id="GO:0006355">
    <property type="term" value="P:regulation of DNA-templated transcription"/>
    <property type="evidence" value="ECO:0007669"/>
    <property type="project" value="InterPro"/>
</dbReference>
<dbReference type="GO" id="GO:0000160">
    <property type="term" value="P:phosphorelay signal transduction system"/>
    <property type="evidence" value="ECO:0007669"/>
    <property type="project" value="InterPro"/>
</dbReference>
<evidence type="ECO:0000259" key="4">
    <source>
        <dbReference type="PROSITE" id="PS50043"/>
    </source>
</evidence>
<keyword evidence="2" id="KW-0238">DNA-binding</keyword>
<accession>A0A5D4HCQ2</accession>
<keyword evidence="7" id="KW-1185">Reference proteome</keyword>
<dbReference type="PROSITE" id="PS50043">
    <property type="entry name" value="HTH_LUXR_2"/>
    <property type="match status" value="1"/>
</dbReference>
<dbReference type="PANTHER" id="PTHR43214:SF43">
    <property type="entry name" value="TWO-COMPONENT RESPONSE REGULATOR"/>
    <property type="match status" value="1"/>
</dbReference>
<dbReference type="SMART" id="SM00421">
    <property type="entry name" value="HTH_LUXR"/>
    <property type="match status" value="1"/>
</dbReference>
<dbReference type="InterPro" id="IPR001789">
    <property type="entry name" value="Sig_transdc_resp-reg_receiver"/>
</dbReference>
<gene>
    <name evidence="6" type="ORF">FXV77_03935</name>
</gene>
<evidence type="ECO:0000313" key="7">
    <source>
        <dbReference type="Proteomes" id="UP000322362"/>
    </source>
</evidence>
<evidence type="ECO:0000256" key="3">
    <source>
        <dbReference type="PROSITE-ProRule" id="PRU00169"/>
    </source>
</evidence>
<evidence type="ECO:0000256" key="1">
    <source>
        <dbReference type="ARBA" id="ARBA00022553"/>
    </source>
</evidence>
<dbReference type="SUPFAM" id="SSF52172">
    <property type="entry name" value="CheY-like"/>
    <property type="match status" value="1"/>
</dbReference>